<dbReference type="AlphaFoldDB" id="A0A9C6SH63"/>
<accession>A0A9C6SH63</accession>
<proteinExistence type="predicted"/>
<reference evidence="2" key="1">
    <citation type="submission" date="2025-08" db="UniProtKB">
        <authorList>
            <consortium name="RefSeq"/>
        </authorList>
    </citation>
    <scope>IDENTIFICATION</scope>
</reference>
<sequence length="637" mass="76201">MACEYALEENINDLWVQLPREVKNIFCENIYTDYKCLTLAYWQCCRDGNLSSFIRYLETVIQSGRTYIHNHLYNRYHSIEENMFRLSVYGGYSKAVEYFWDKLNKEEKNRNIVSGIQISITSHIPDYTTIGESCHRQEKCVEICIFLINQVRAYHKRKTIARIVYDSFEDNIYVCSIVKLILSMWPWQDFLGQILDELEAALKTQKNGYTGLKLLHFVISCMKRDYRLGYVIENSKYGMILHEVWDKIPACLKSKIAEADLHLDFIRDLLEIWDLPGIKLIINTPEMRQWKEKLFDSGYIKCIKIVSLVKIGQYELLNQFIEEVFVSNKEKKLFKQAINIWDYFINEDQYDLADKLLDWQSDSIEEREELKSKINHIELCLNFIKDDQYKLADKLLDWKFPTKQLRSVCKDSFKENKSSYNYIYKLWAVEKEDVEIARKKSHKFLKWFLDSEKEIESFKKQKLVNDQLEEILCDMFIENNYFEIIEYFLDWCLLSKEEIQNLKQVVVNKKIFRKCKCNIMWNYVDIAEKFINWAFDEEAEKTNFIRQFVLSKDGIACCVDFIGGAREGITRNDIPTLHEANIKFNKFIDFWIKPLNNLDEVKDKLKDYIFRYGPYENIDKYDMFIRLLDRVNPTNEG</sequence>
<evidence type="ECO:0000313" key="2">
    <source>
        <dbReference type="RefSeq" id="XP_048260546.1"/>
    </source>
</evidence>
<name>A0A9C6SH63_BOMTE</name>
<organism evidence="1 2">
    <name type="scientific">Bombus terrestris</name>
    <name type="common">Buff-tailed bumblebee</name>
    <name type="synonym">Apis terrestris</name>
    <dbReference type="NCBI Taxonomy" id="30195"/>
    <lineage>
        <taxon>Eukaryota</taxon>
        <taxon>Metazoa</taxon>
        <taxon>Ecdysozoa</taxon>
        <taxon>Arthropoda</taxon>
        <taxon>Hexapoda</taxon>
        <taxon>Insecta</taxon>
        <taxon>Pterygota</taxon>
        <taxon>Neoptera</taxon>
        <taxon>Endopterygota</taxon>
        <taxon>Hymenoptera</taxon>
        <taxon>Apocrita</taxon>
        <taxon>Aculeata</taxon>
        <taxon>Apoidea</taxon>
        <taxon>Anthophila</taxon>
        <taxon>Apidae</taxon>
        <taxon>Bombus</taxon>
        <taxon>Bombus</taxon>
    </lineage>
</organism>
<dbReference type="RefSeq" id="XP_048260546.1">
    <property type="nucleotide sequence ID" value="XM_048404589.1"/>
</dbReference>
<keyword evidence="1" id="KW-1185">Reference proteome</keyword>
<dbReference type="GeneID" id="125384747"/>
<dbReference type="Proteomes" id="UP000835206">
    <property type="component" value="Chromosome 1"/>
</dbReference>
<dbReference type="KEGG" id="bter:125384747"/>
<protein>
    <submittedName>
        <fullName evidence="2">Uncharacterized protein LOC125384747 isoform X1</fullName>
    </submittedName>
</protein>
<gene>
    <name evidence="2" type="primary">LOC125384747</name>
</gene>
<dbReference type="OrthoDB" id="7602116at2759"/>
<evidence type="ECO:0000313" key="1">
    <source>
        <dbReference type="Proteomes" id="UP000835206"/>
    </source>
</evidence>